<feature type="compositionally biased region" description="Polar residues" evidence="1">
    <location>
        <begin position="77"/>
        <end position="97"/>
    </location>
</feature>
<feature type="region of interest" description="Disordered" evidence="1">
    <location>
        <begin position="77"/>
        <end position="105"/>
    </location>
</feature>
<dbReference type="Proteomes" id="UP000255460">
    <property type="component" value="Unassembled WGS sequence"/>
</dbReference>
<evidence type="ECO:0000256" key="1">
    <source>
        <dbReference type="SAM" id="MobiDB-lite"/>
    </source>
</evidence>
<accession>A0A376KJF9</accession>
<dbReference type="EMBL" id="UFZQ01000001">
    <property type="protein sequence ID" value="STE82492.1"/>
    <property type="molecule type" value="Genomic_DNA"/>
</dbReference>
<dbReference type="AlphaFoldDB" id="A0A376KJF9"/>
<sequence>MVVADIARSGRAGTSLSSRTGYPHRQRICRVTPLAFSLWLASGMVHSVSAAGIVADHGAPGHQQPTITQTASGIPQVNIQTPSAGGVSHNTYSQFDVGNQGRHSE</sequence>
<proteinExistence type="predicted"/>
<evidence type="ECO:0000313" key="3">
    <source>
        <dbReference type="Proteomes" id="UP000255460"/>
    </source>
</evidence>
<protein>
    <submittedName>
        <fullName evidence="2">Putative adhesin/hemagglutinin/hemolysin</fullName>
    </submittedName>
</protein>
<gene>
    <name evidence="2" type="primary">fhaB_1</name>
    <name evidence="2" type="ORF">NCTC10418_00113</name>
</gene>
<organism evidence="2 3">
    <name type="scientific">Escherichia coli</name>
    <dbReference type="NCBI Taxonomy" id="562"/>
    <lineage>
        <taxon>Bacteria</taxon>
        <taxon>Pseudomonadati</taxon>
        <taxon>Pseudomonadota</taxon>
        <taxon>Gammaproteobacteria</taxon>
        <taxon>Enterobacterales</taxon>
        <taxon>Enterobacteriaceae</taxon>
        <taxon>Escherichia</taxon>
    </lineage>
</organism>
<evidence type="ECO:0000313" key="2">
    <source>
        <dbReference type="EMBL" id="STE82492.1"/>
    </source>
</evidence>
<reference evidence="2 3" key="1">
    <citation type="submission" date="2018-06" db="EMBL/GenBank/DDBJ databases">
        <authorList>
            <consortium name="Pathogen Informatics"/>
            <person name="Doyle S."/>
        </authorList>
    </citation>
    <scope>NUCLEOTIDE SEQUENCE [LARGE SCALE GENOMIC DNA]</scope>
    <source>
        <strain evidence="2 3">NCTC10418</strain>
    </source>
</reference>
<dbReference type="SUPFAM" id="SSF51126">
    <property type="entry name" value="Pectin lyase-like"/>
    <property type="match status" value="1"/>
</dbReference>
<dbReference type="InterPro" id="IPR012334">
    <property type="entry name" value="Pectin_lyas_fold"/>
</dbReference>
<dbReference type="Gene3D" id="2.160.20.10">
    <property type="entry name" value="Single-stranded right-handed beta-helix, Pectin lyase-like"/>
    <property type="match status" value="1"/>
</dbReference>
<dbReference type="InterPro" id="IPR011050">
    <property type="entry name" value="Pectin_lyase_fold/virulence"/>
</dbReference>
<feature type="region of interest" description="Disordered" evidence="1">
    <location>
        <begin position="1"/>
        <end position="22"/>
    </location>
</feature>
<name>A0A376KJF9_ECOLX</name>